<evidence type="ECO:0000259" key="16">
    <source>
        <dbReference type="PROSITE" id="PS51406"/>
    </source>
</evidence>
<protein>
    <submittedName>
        <fullName evidence="17">Fibroleukin</fullName>
    </submittedName>
</protein>
<evidence type="ECO:0000259" key="15">
    <source>
        <dbReference type="PROSITE" id="PS50948"/>
    </source>
</evidence>
<feature type="compositionally biased region" description="Polar residues" evidence="10">
    <location>
        <begin position="373"/>
        <end position="385"/>
    </location>
</feature>
<dbReference type="InterPro" id="IPR043502">
    <property type="entry name" value="DNA/RNA_pol_sf"/>
</dbReference>
<dbReference type="InterPro" id="IPR003609">
    <property type="entry name" value="Pan_app"/>
</dbReference>
<evidence type="ECO:0000313" key="17">
    <source>
        <dbReference type="EMBL" id="PFX31203.1"/>
    </source>
</evidence>
<proteinExistence type="predicted"/>
<feature type="transmembrane region" description="Helical" evidence="11">
    <location>
        <begin position="85"/>
        <end position="106"/>
    </location>
</feature>
<dbReference type="SUPFAM" id="SSF81321">
    <property type="entry name" value="Family A G protein-coupled receptor-like"/>
    <property type="match status" value="1"/>
</dbReference>
<dbReference type="InterPro" id="IPR000276">
    <property type="entry name" value="GPCR_Rhodpsn"/>
</dbReference>
<keyword evidence="2 9" id="KW-0245">EGF-like domain</keyword>
<dbReference type="PROSITE" id="PS50262">
    <property type="entry name" value="G_PROTEIN_RECEP_F1_2"/>
    <property type="match status" value="1"/>
</dbReference>
<feature type="transmembrane region" description="Helical" evidence="11">
    <location>
        <begin position="179"/>
        <end position="197"/>
    </location>
</feature>
<dbReference type="GO" id="GO:0016020">
    <property type="term" value="C:membrane"/>
    <property type="evidence" value="ECO:0007669"/>
    <property type="project" value="UniProtKB-SubCell"/>
</dbReference>
<dbReference type="InterPro" id="IPR050373">
    <property type="entry name" value="Fibrinogen_C-term_domain"/>
</dbReference>
<keyword evidence="5" id="KW-0677">Repeat</keyword>
<evidence type="ECO:0000259" key="12">
    <source>
        <dbReference type="PROSITE" id="PS50026"/>
    </source>
</evidence>
<evidence type="ECO:0000256" key="10">
    <source>
        <dbReference type="SAM" id="MobiDB-lite"/>
    </source>
</evidence>
<dbReference type="SMART" id="SM00186">
    <property type="entry name" value="FBG"/>
    <property type="match status" value="2"/>
</dbReference>
<keyword evidence="7 11" id="KW-0472">Membrane</keyword>
<dbReference type="Proteomes" id="UP000225706">
    <property type="component" value="Unassembled WGS sequence"/>
</dbReference>
<dbReference type="SMART" id="SM00179">
    <property type="entry name" value="EGF_CA"/>
    <property type="match status" value="1"/>
</dbReference>
<evidence type="ECO:0000256" key="3">
    <source>
        <dbReference type="ARBA" id="ARBA00022692"/>
    </source>
</evidence>
<dbReference type="InterPro" id="IPR000742">
    <property type="entry name" value="EGF"/>
</dbReference>
<dbReference type="InterPro" id="IPR017452">
    <property type="entry name" value="GPCR_Rhodpsn_7TM"/>
</dbReference>
<dbReference type="Gene3D" id="3.30.750.130">
    <property type="match status" value="1"/>
</dbReference>
<feature type="transmembrane region" description="Helical" evidence="11">
    <location>
        <begin position="12"/>
        <end position="33"/>
    </location>
</feature>
<evidence type="ECO:0000256" key="4">
    <source>
        <dbReference type="ARBA" id="ARBA00022729"/>
    </source>
</evidence>
<evidence type="ECO:0000256" key="8">
    <source>
        <dbReference type="ARBA" id="ARBA00023157"/>
    </source>
</evidence>
<dbReference type="Gene3D" id="1.20.1070.10">
    <property type="entry name" value="Rhodopsin 7-helix transmembrane proteins"/>
    <property type="match status" value="1"/>
</dbReference>
<dbReference type="InterPro" id="IPR004242">
    <property type="entry name" value="Transposase_21"/>
</dbReference>
<dbReference type="CDD" id="cd00054">
    <property type="entry name" value="EGF_CA"/>
    <property type="match status" value="1"/>
</dbReference>
<dbReference type="Pfam" id="PF00024">
    <property type="entry name" value="PAN_1"/>
    <property type="match status" value="1"/>
</dbReference>
<dbReference type="CDD" id="cd00087">
    <property type="entry name" value="FReD"/>
    <property type="match status" value="2"/>
</dbReference>
<gene>
    <name evidence="17" type="primary">Fgl2</name>
    <name evidence="17" type="ORF">AWC38_SpisGene3982</name>
</gene>
<comment type="caution">
    <text evidence="9">Lacks conserved residue(s) required for the propagation of feature annotation.</text>
</comment>
<feature type="domain" description="Apple" evidence="15">
    <location>
        <begin position="1216"/>
        <end position="1297"/>
    </location>
</feature>
<dbReference type="GO" id="GO:0005615">
    <property type="term" value="C:extracellular space"/>
    <property type="evidence" value="ECO:0007669"/>
    <property type="project" value="TreeGrafter"/>
</dbReference>
<accession>A0A2B4SQ47</accession>
<dbReference type="Pfam" id="PF00147">
    <property type="entry name" value="Fibrinogen_C"/>
    <property type="match status" value="1"/>
</dbReference>
<dbReference type="InterPro" id="IPR001881">
    <property type="entry name" value="EGF-like_Ca-bd_dom"/>
</dbReference>
<dbReference type="PROSITE" id="PS51406">
    <property type="entry name" value="FIBRINOGEN_C_2"/>
    <property type="match status" value="2"/>
</dbReference>
<dbReference type="InterPro" id="IPR024731">
    <property type="entry name" value="NELL2-like_EGF"/>
</dbReference>
<keyword evidence="4" id="KW-0732">Signal</keyword>
<dbReference type="Pfam" id="PF12947">
    <property type="entry name" value="EGF_3"/>
    <property type="match status" value="1"/>
</dbReference>
<dbReference type="EMBL" id="LSMT01000039">
    <property type="protein sequence ID" value="PFX31203.1"/>
    <property type="molecule type" value="Genomic_DNA"/>
</dbReference>
<dbReference type="PROSITE" id="PS50948">
    <property type="entry name" value="PAN"/>
    <property type="match status" value="1"/>
</dbReference>
<dbReference type="Pfam" id="PF00078">
    <property type="entry name" value="RVT_1"/>
    <property type="match status" value="1"/>
</dbReference>
<feature type="transmembrane region" description="Helical" evidence="11">
    <location>
        <begin position="127"/>
        <end position="145"/>
    </location>
</feature>
<feature type="domain" description="G-protein coupled receptors family 1 profile" evidence="13">
    <location>
        <begin position="24"/>
        <end position="286"/>
    </location>
</feature>
<dbReference type="Pfam" id="PF02992">
    <property type="entry name" value="Transposase_21"/>
    <property type="match status" value="1"/>
</dbReference>
<dbReference type="PRINTS" id="PR00237">
    <property type="entry name" value="GPCRRHODOPSN"/>
</dbReference>
<comment type="caution">
    <text evidence="17">The sequence shown here is derived from an EMBL/GenBank/DDBJ whole genome shotgun (WGS) entry which is preliminary data.</text>
</comment>
<dbReference type="FunFam" id="2.10.25.10:FF:000038">
    <property type="entry name" value="Fibrillin 2"/>
    <property type="match status" value="1"/>
</dbReference>
<feature type="domain" description="Fibrinogen C-terminal" evidence="16">
    <location>
        <begin position="1387"/>
        <end position="1514"/>
    </location>
</feature>
<organism evidence="17 18">
    <name type="scientific">Stylophora pistillata</name>
    <name type="common">Smooth cauliflower coral</name>
    <dbReference type="NCBI Taxonomy" id="50429"/>
    <lineage>
        <taxon>Eukaryota</taxon>
        <taxon>Metazoa</taxon>
        <taxon>Cnidaria</taxon>
        <taxon>Anthozoa</taxon>
        <taxon>Hexacorallia</taxon>
        <taxon>Scleractinia</taxon>
        <taxon>Astrocoeniina</taxon>
        <taxon>Pocilloporidae</taxon>
        <taxon>Stylophora</taxon>
    </lineage>
</organism>
<keyword evidence="6 11" id="KW-1133">Transmembrane helix</keyword>
<feature type="region of interest" description="Disordered" evidence="10">
    <location>
        <begin position="368"/>
        <end position="391"/>
    </location>
</feature>
<feature type="domain" description="Fibrinogen C-terminal" evidence="16">
    <location>
        <begin position="1515"/>
        <end position="1665"/>
    </location>
</feature>
<dbReference type="SUPFAM" id="SSF57414">
    <property type="entry name" value="Hairpin loop containing domain-like"/>
    <property type="match status" value="1"/>
</dbReference>
<evidence type="ECO:0000256" key="6">
    <source>
        <dbReference type="ARBA" id="ARBA00022989"/>
    </source>
</evidence>
<reference evidence="18" key="1">
    <citation type="journal article" date="2017" name="bioRxiv">
        <title>Comparative analysis of the genomes of Stylophora pistillata and Acropora digitifera provides evidence for extensive differences between species of corals.</title>
        <authorList>
            <person name="Voolstra C.R."/>
            <person name="Li Y."/>
            <person name="Liew Y.J."/>
            <person name="Baumgarten S."/>
            <person name="Zoccola D."/>
            <person name="Flot J.-F."/>
            <person name="Tambutte S."/>
            <person name="Allemand D."/>
            <person name="Aranda M."/>
        </authorList>
    </citation>
    <scope>NUCLEOTIDE SEQUENCE [LARGE SCALE GENOMIC DNA]</scope>
</reference>
<dbReference type="InterPro" id="IPR000477">
    <property type="entry name" value="RT_dom"/>
</dbReference>
<feature type="transmembrane region" description="Helical" evidence="11">
    <location>
        <begin position="45"/>
        <end position="65"/>
    </location>
</feature>
<evidence type="ECO:0000256" key="9">
    <source>
        <dbReference type="PROSITE-ProRule" id="PRU00076"/>
    </source>
</evidence>
<feature type="domain" description="EGF-like" evidence="12">
    <location>
        <begin position="1350"/>
        <end position="1390"/>
    </location>
</feature>
<dbReference type="PROSITE" id="PS50878">
    <property type="entry name" value="RT_POL"/>
    <property type="match status" value="1"/>
</dbReference>
<dbReference type="SUPFAM" id="SSF57196">
    <property type="entry name" value="EGF/Laminin"/>
    <property type="match status" value="1"/>
</dbReference>
<dbReference type="SUPFAM" id="SSF56496">
    <property type="entry name" value="Fibrinogen C-terminal domain-like"/>
    <property type="match status" value="2"/>
</dbReference>
<dbReference type="Gene3D" id="3.90.215.10">
    <property type="entry name" value="Gamma Fibrinogen, chain A, domain 1"/>
    <property type="match status" value="2"/>
</dbReference>
<dbReference type="PROSITE" id="PS50026">
    <property type="entry name" value="EGF_3"/>
    <property type="match status" value="1"/>
</dbReference>
<evidence type="ECO:0000256" key="5">
    <source>
        <dbReference type="ARBA" id="ARBA00022737"/>
    </source>
</evidence>
<dbReference type="InterPro" id="IPR002181">
    <property type="entry name" value="Fibrinogen_a/b/g_C_dom"/>
</dbReference>
<evidence type="ECO:0000256" key="2">
    <source>
        <dbReference type="ARBA" id="ARBA00022536"/>
    </source>
</evidence>
<dbReference type="PANTHER" id="PTHR19143">
    <property type="entry name" value="FIBRINOGEN/TENASCIN/ANGIOPOEITIN"/>
    <property type="match status" value="1"/>
</dbReference>
<sequence length="1665" mass="189528">MAFSASDISKASVLGVIFIVTVLGNALVAYILVKNYKRLLKNRPTYQFILNIVVSDLLVGLLTIPFEFTRELLGNWVFQQGLCKIIEYFEIAVSGTAVYTHALIAYDRYRSLARPYLPKLEGKRVKKMIAVSWLVPTLVAAPYLYMFEVKEIPSMAKIICTPKALPISWLDKLYEAVEFLFVLFLPFIVLCWCYFHVTLMMWGRSPMVAADSFPATPHSVIHRTRKRVTRTAGLVAATFTVCWLPTFVLSCVRIVSGTESIHRGHVLYETAMFGTFINEAITPIIYCAFDRSLRARITYRAICTYLSESSGSSVHVNETINSVCFKGGSKQELDQERFGINTRVITQEDYEDYVSFMHYRVMEHVGSLESTKEATQNRPGNTQNARARMPEPECQSQNARARMPEPECQSQNVLVLADIRVDVKYSTTHAHIGGNHGMYPSEWKKSQVTPLFEKGDEFNKTNYRPVTVLTVLNNVYERLLMAQMKEFYRAILSDFISSYKEFYSCETALLRLTEDWRSMRDRGELVGVVSMDLSKAFDLIQHDLLLAKLKAYGVGEKSCALLKDYLTGRQQRVRTGDTYSRWQSIGRGVPQGSVLGPMLFNLFINDLFYHVTQAKLNVYADDHQVYHSNTDPVLLEKCICSEYHHHRRLYYDSSLEQWKTAEDTKRSCVPDVLGLSSSESEYEGMYKRSCFPDVPGSSSGESECEGYLSKGLVKVAEYFITNDQNEICLKFKAVIQNYCFESILDLSDSLFIWQYHHRRRLSYDSSLEQWKTAEDTKRSCVPDVPGSSSSESEYEGTYKRSCFPDVPGSSSGESECEGYLSKGLVKVAEYFIANDQNEMFLGNLLEFILLLSSPSGNLASFLKGDHTDLCLLLAANLPTTLYSSRNMLKVDRENFIQYAVCPKCTKIYLMDDIVVNDGRQTFARTCEHVAFPRSRQPRICGSQLARKVVVRNGGVKFYALKTYCYKSIIDSLESLLKRPGMEEDCEKWRTREIREDLHADVYDGKIWKQFGYWKGNKPFLNLPRSFGLMMNVDWFQPFKHRNDFSVGVIYMVLMNMPRGSRFKKENVILVGVIPALDHEPKSLNHFLEPAVNELNALRKGVKQHGNFVDSLDTVQREAALIATRSFQVVLENRGTTVALTTEISGQKDLLNSTEEMQTELRTVNLSYYFYYYHCSLYSIEFKAGSLTQAVQLKTCGGNSYSIVLAFLLASGSAQQCREERSINGKALRGFIFQKLLVTSFDQCNINCEREITCQSFNFVTEEHSCVLKNCELNNRTKKARPENLRSDPDRVYIRRLNGRASLGSTVELPAESCREIRASEGTDAISKKYWLDPSGSGKAVLVHCNMEMEDIDECISGNYDCHVNATCINTIGSHNCTCNEGFTGDGPMCSAFQKNCAEIYKSGNTTDGVYTIKPDNVSTFDVFCDQTTAGGGWTVFQKRLNGSVDFYRNRADYKHSFGDLDGEFWLGLDNIHRLTSNNNNLLRADLEDFDGHTRYAECNMFGVMNEKNKYKLILGNYSGKTKNCAEIYKSGNTTDGVYTIKPDNVSTFDVFCDQTTAGGGWTVFQKRLNGSVDFYRNWADYKHGFGDLNGEFWLGLDKIHRLTSNNDNLLRVDLEDFDGHTRYAEYNMFGVMNEKNKYKLILGNYSVSSKDYLILLTFMQILFYM</sequence>
<dbReference type="InterPro" id="IPR014716">
    <property type="entry name" value="Fibrinogen_a/b/g_C_1"/>
</dbReference>
<dbReference type="PROSITE" id="PS01186">
    <property type="entry name" value="EGF_2"/>
    <property type="match status" value="1"/>
</dbReference>
<evidence type="ECO:0000256" key="7">
    <source>
        <dbReference type="ARBA" id="ARBA00023136"/>
    </source>
</evidence>
<comment type="subcellular location">
    <subcellularLocation>
        <location evidence="1">Membrane</location>
    </subcellularLocation>
</comment>
<dbReference type="CDD" id="cd00637">
    <property type="entry name" value="7tm_classA_rhodopsin-like"/>
    <property type="match status" value="1"/>
</dbReference>
<evidence type="ECO:0000256" key="11">
    <source>
        <dbReference type="SAM" id="Phobius"/>
    </source>
</evidence>
<keyword evidence="18" id="KW-1185">Reference proteome</keyword>
<dbReference type="Gene3D" id="2.10.25.10">
    <property type="entry name" value="Laminin"/>
    <property type="match status" value="1"/>
</dbReference>
<dbReference type="Pfam" id="PF00001">
    <property type="entry name" value="7tm_1"/>
    <property type="match status" value="1"/>
</dbReference>
<keyword evidence="8" id="KW-1015">Disulfide bond</keyword>
<dbReference type="SMART" id="SM00181">
    <property type="entry name" value="EGF"/>
    <property type="match status" value="1"/>
</dbReference>
<keyword evidence="3 11" id="KW-0812">Transmembrane</keyword>
<name>A0A2B4SQ47_STYPI</name>
<dbReference type="OrthoDB" id="17569at2759"/>
<evidence type="ECO:0000313" key="18">
    <source>
        <dbReference type="Proteomes" id="UP000225706"/>
    </source>
</evidence>
<evidence type="ECO:0000259" key="13">
    <source>
        <dbReference type="PROSITE" id="PS50262"/>
    </source>
</evidence>
<feature type="domain" description="Reverse transcriptase" evidence="14">
    <location>
        <begin position="432"/>
        <end position="687"/>
    </location>
</feature>
<dbReference type="SUPFAM" id="SSF56672">
    <property type="entry name" value="DNA/RNA polymerases"/>
    <property type="match status" value="1"/>
</dbReference>
<evidence type="ECO:0000256" key="1">
    <source>
        <dbReference type="ARBA" id="ARBA00004370"/>
    </source>
</evidence>
<dbReference type="NCBIfam" id="NF040941">
    <property type="entry name" value="GGGWT_bact"/>
    <property type="match status" value="2"/>
</dbReference>
<dbReference type="GO" id="GO:0004930">
    <property type="term" value="F:G protein-coupled receptor activity"/>
    <property type="evidence" value="ECO:0007669"/>
    <property type="project" value="InterPro"/>
</dbReference>
<evidence type="ECO:0000259" key="14">
    <source>
        <dbReference type="PROSITE" id="PS50878"/>
    </source>
</evidence>
<dbReference type="GO" id="GO:0005509">
    <property type="term" value="F:calcium ion binding"/>
    <property type="evidence" value="ECO:0007669"/>
    <property type="project" value="InterPro"/>
</dbReference>
<feature type="transmembrane region" description="Helical" evidence="11">
    <location>
        <begin position="232"/>
        <end position="255"/>
    </location>
</feature>
<dbReference type="InterPro" id="IPR036056">
    <property type="entry name" value="Fibrinogen-like_C"/>
</dbReference>